<dbReference type="InterPro" id="IPR003959">
    <property type="entry name" value="ATPase_AAA_core"/>
</dbReference>
<organism evidence="2 3">
    <name type="scientific">Flemingia macrophylla</name>
    <dbReference type="NCBI Taxonomy" id="520843"/>
    <lineage>
        <taxon>Eukaryota</taxon>
        <taxon>Viridiplantae</taxon>
        <taxon>Streptophyta</taxon>
        <taxon>Embryophyta</taxon>
        <taxon>Tracheophyta</taxon>
        <taxon>Spermatophyta</taxon>
        <taxon>Magnoliopsida</taxon>
        <taxon>eudicotyledons</taxon>
        <taxon>Gunneridae</taxon>
        <taxon>Pentapetalae</taxon>
        <taxon>rosids</taxon>
        <taxon>fabids</taxon>
        <taxon>Fabales</taxon>
        <taxon>Fabaceae</taxon>
        <taxon>Papilionoideae</taxon>
        <taxon>50 kb inversion clade</taxon>
        <taxon>NPAAA clade</taxon>
        <taxon>indigoferoid/millettioid clade</taxon>
        <taxon>Phaseoleae</taxon>
        <taxon>Flemingia</taxon>
    </lineage>
</organism>
<dbReference type="SUPFAM" id="SSF52540">
    <property type="entry name" value="P-loop containing nucleoside triphosphate hydrolases"/>
    <property type="match status" value="1"/>
</dbReference>
<comment type="caution">
    <text evidence="2">The sequence shown here is derived from an EMBL/GenBank/DDBJ whole genome shotgun (WGS) entry which is preliminary data.</text>
</comment>
<dbReference type="AlphaFoldDB" id="A0ABD1LVN9"/>
<feature type="domain" description="ATPase AAA-type core" evidence="1">
    <location>
        <begin position="44"/>
        <end position="76"/>
    </location>
</feature>
<dbReference type="Proteomes" id="UP001603857">
    <property type="component" value="Unassembled WGS sequence"/>
</dbReference>
<accession>A0ABD1LVN9</accession>
<dbReference type="Pfam" id="PF00004">
    <property type="entry name" value="AAA"/>
    <property type="match status" value="1"/>
</dbReference>
<evidence type="ECO:0000313" key="3">
    <source>
        <dbReference type="Proteomes" id="UP001603857"/>
    </source>
</evidence>
<evidence type="ECO:0000259" key="1">
    <source>
        <dbReference type="Pfam" id="PF00004"/>
    </source>
</evidence>
<dbReference type="Gene3D" id="3.40.50.300">
    <property type="entry name" value="P-loop containing nucleotide triphosphate hydrolases"/>
    <property type="match status" value="1"/>
</dbReference>
<name>A0ABD1LVN9_9FABA</name>
<reference evidence="2 3" key="1">
    <citation type="submission" date="2024-08" db="EMBL/GenBank/DDBJ databases">
        <title>Insights into the chromosomal genome structure of Flemingia macrophylla.</title>
        <authorList>
            <person name="Ding Y."/>
            <person name="Zhao Y."/>
            <person name="Bi W."/>
            <person name="Wu M."/>
            <person name="Zhao G."/>
            <person name="Gong Y."/>
            <person name="Li W."/>
            <person name="Zhang P."/>
        </authorList>
    </citation>
    <scope>NUCLEOTIDE SEQUENCE [LARGE SCALE GENOMIC DNA]</scope>
    <source>
        <strain evidence="2">DYQJB</strain>
        <tissue evidence="2">Leaf</tissue>
    </source>
</reference>
<evidence type="ECO:0000313" key="2">
    <source>
        <dbReference type="EMBL" id="KAL2327512.1"/>
    </source>
</evidence>
<sequence length="127" mass="13987">MAGSRSSSNNGLPLAKVKQQWPILGGREDQISMVKRALKNRANILLHGPGGCGKTMFVHAIANETAQPFYELLGKAIPGILIANYDLLSLITSIYDKGKELTRYVHCVECQVETLKKGDVHEHRVSM</sequence>
<dbReference type="InterPro" id="IPR027417">
    <property type="entry name" value="P-loop_NTPase"/>
</dbReference>
<protein>
    <recommendedName>
        <fullName evidence="1">ATPase AAA-type core domain-containing protein</fullName>
    </recommendedName>
</protein>
<keyword evidence="3" id="KW-1185">Reference proteome</keyword>
<gene>
    <name evidence="2" type="ORF">Fmac_020939</name>
</gene>
<proteinExistence type="predicted"/>
<dbReference type="EMBL" id="JBGMDY010000007">
    <property type="protein sequence ID" value="KAL2327512.1"/>
    <property type="molecule type" value="Genomic_DNA"/>
</dbReference>